<keyword evidence="1" id="KW-0862">Zinc</keyword>
<proteinExistence type="predicted"/>
<feature type="transmembrane region" description="Helical" evidence="3">
    <location>
        <begin position="731"/>
        <end position="754"/>
    </location>
</feature>
<feature type="compositionally biased region" description="Basic and acidic residues" evidence="2">
    <location>
        <begin position="344"/>
        <end position="357"/>
    </location>
</feature>
<feature type="region of interest" description="Disordered" evidence="2">
    <location>
        <begin position="420"/>
        <end position="490"/>
    </location>
</feature>
<dbReference type="PROSITE" id="PS00028">
    <property type="entry name" value="ZINC_FINGER_C2H2_1"/>
    <property type="match status" value="1"/>
</dbReference>
<dbReference type="Proteomes" id="UP000583929">
    <property type="component" value="Unassembled WGS sequence"/>
</dbReference>
<feature type="region of interest" description="Disordered" evidence="2">
    <location>
        <begin position="337"/>
        <end position="363"/>
    </location>
</feature>
<sequence>MPIAKLKAANTLDVMKPEEGNDSLDAIIKQAIGKESFLNFSRAGDSSAQFIQLLHALEQQGSSSRIESLSTPTIFGKHEAHSYLSDHHQSWSLVSPTKIQMQKCDKCSREFCSPINYRRHIRVHHRLKKLDKVFILLLSVFMLSPFDCVIGSGLSCFLISMTSIEIDSAKSRDMLGAFWDKLPLEDAKEVVSFKNEEEVPGSSIIKALSSHVRKSVFSSPPHPYLKAGSELLDIVQARPSKFPISSQELFNVLDLASEKTFLSGPAASMQRYVFDGEAGKIGLEAKNLVACTSFLLEQKLVKAWLAEKDAEALRFQKLLVEEEEAAQKRQAELLERKKQKKLRQKEQKAKERRHEEKADSDESIDLVLEEMAPVEASSQAECDNSIDSLDLPDHIPLSIVDHFNSDGNLDSDFQIDSDCGQVDSGSSSSVEKRIAQGSGRWKRWQMSPKSQWVASNGSQSSKLGVHHNRGTHKDSRAGVSSHKVWSRKSKPETNIDALKARVKKEELNDLDQINNREVLIGSISVTLGNCSEEGNNLSEPCDTCLTEHQLPKNSVQAKPNKSNPVRSGTSRSTVKHWRPVSRNGTKVPNGEKGHTESLLNGSSEFSSHAAQVFLAQRWKEAIAADHVKLVITSDSFPLDENDTHEIASQTLKLRRRCILGDAENRLVNVDIHLIALAVVLLLLASGMVSPQDMFFVLFSIVYMFLLSKIAFPKLQSSLEPTIFSPQNKLLLIYVTIGAIIGLLLPIAYILDGIFHGNKEGIKAAAPHLFLLSSQVFMEGVAFSGWFSTPIRVFVPVFYNSRRIFSIVDWLRNEFSKVNEGYDGSSPMRLYIGRGLAIANMAFWCFNLFGFLLPFYLPKAFKRYYSAYKVKD</sequence>
<evidence type="ECO:0000313" key="6">
    <source>
        <dbReference type="Proteomes" id="UP000583929"/>
    </source>
</evidence>
<dbReference type="EMBL" id="JAATIQ010000019">
    <property type="protein sequence ID" value="KAF4400234.1"/>
    <property type="molecule type" value="Genomic_DNA"/>
</dbReference>
<protein>
    <recommendedName>
        <fullName evidence="4">C2H2-type domain-containing protein</fullName>
    </recommendedName>
</protein>
<reference evidence="5 6" key="1">
    <citation type="journal article" date="2020" name="bioRxiv">
        <title>Sequence and annotation of 42 cannabis genomes reveals extensive copy number variation in cannabinoid synthesis and pathogen resistance genes.</title>
        <authorList>
            <person name="Mckernan K.J."/>
            <person name="Helbert Y."/>
            <person name="Kane L.T."/>
            <person name="Ebling H."/>
            <person name="Zhang L."/>
            <person name="Liu B."/>
            <person name="Eaton Z."/>
            <person name="Mclaughlin S."/>
            <person name="Kingan S."/>
            <person name="Baybayan P."/>
            <person name="Concepcion G."/>
            <person name="Jordan M."/>
            <person name="Riva A."/>
            <person name="Barbazuk W."/>
            <person name="Harkins T."/>
        </authorList>
    </citation>
    <scope>NUCLEOTIDE SEQUENCE [LARGE SCALE GENOMIC DNA]</scope>
    <source>
        <strain evidence="6">cv. Jamaican Lion 4</strain>
        <tissue evidence="5">Leaf</tissue>
    </source>
</reference>
<feature type="transmembrane region" description="Helical" evidence="3">
    <location>
        <begin position="666"/>
        <end position="686"/>
    </location>
</feature>
<feature type="transmembrane region" description="Helical" evidence="3">
    <location>
        <begin position="693"/>
        <end position="711"/>
    </location>
</feature>
<dbReference type="PANTHER" id="PTHR36055">
    <property type="entry name" value="C2H2-LIKE ZINC FINGER PROTEIN"/>
    <property type="match status" value="1"/>
</dbReference>
<keyword evidence="6" id="KW-1185">Reference proteome</keyword>
<dbReference type="InterPro" id="IPR056635">
    <property type="entry name" value="DUF7733"/>
</dbReference>
<feature type="domain" description="C2H2-type" evidence="4">
    <location>
        <begin position="102"/>
        <end position="129"/>
    </location>
</feature>
<keyword evidence="1" id="KW-0863">Zinc-finger</keyword>
<dbReference type="Pfam" id="PF24867">
    <property type="entry name" value="DUF7733"/>
    <property type="match status" value="1"/>
</dbReference>
<dbReference type="SMART" id="SM00355">
    <property type="entry name" value="ZnF_C2H2"/>
    <property type="match status" value="1"/>
</dbReference>
<dbReference type="PROSITE" id="PS50157">
    <property type="entry name" value="ZINC_FINGER_C2H2_2"/>
    <property type="match status" value="1"/>
</dbReference>
<comment type="caution">
    <text evidence="5">The sequence shown here is derived from an EMBL/GenBank/DDBJ whole genome shotgun (WGS) entry which is preliminary data.</text>
</comment>
<feature type="transmembrane region" description="Helical" evidence="3">
    <location>
        <begin position="835"/>
        <end position="856"/>
    </location>
</feature>
<dbReference type="PANTHER" id="PTHR36055:SF1">
    <property type="entry name" value="C2H2-LIKE ZINC FINGER PROTEIN"/>
    <property type="match status" value="1"/>
</dbReference>
<feature type="region of interest" description="Disordered" evidence="2">
    <location>
        <begin position="552"/>
        <end position="595"/>
    </location>
</feature>
<organism evidence="5 6">
    <name type="scientific">Cannabis sativa</name>
    <name type="common">Hemp</name>
    <name type="synonym">Marijuana</name>
    <dbReference type="NCBI Taxonomy" id="3483"/>
    <lineage>
        <taxon>Eukaryota</taxon>
        <taxon>Viridiplantae</taxon>
        <taxon>Streptophyta</taxon>
        <taxon>Embryophyta</taxon>
        <taxon>Tracheophyta</taxon>
        <taxon>Spermatophyta</taxon>
        <taxon>Magnoliopsida</taxon>
        <taxon>eudicotyledons</taxon>
        <taxon>Gunneridae</taxon>
        <taxon>Pentapetalae</taxon>
        <taxon>rosids</taxon>
        <taxon>fabids</taxon>
        <taxon>Rosales</taxon>
        <taxon>Cannabaceae</taxon>
        <taxon>Cannabis</taxon>
    </lineage>
</organism>
<keyword evidence="3" id="KW-0812">Transmembrane</keyword>
<dbReference type="GO" id="GO:0008270">
    <property type="term" value="F:zinc ion binding"/>
    <property type="evidence" value="ECO:0007669"/>
    <property type="project" value="UniProtKB-KW"/>
</dbReference>
<keyword evidence="3" id="KW-0472">Membrane</keyword>
<name>A0A7J6HY63_CANSA</name>
<dbReference type="InterPro" id="IPR013087">
    <property type="entry name" value="Znf_C2H2_type"/>
</dbReference>
<feature type="compositionally biased region" description="Polar residues" evidence="2">
    <location>
        <begin position="447"/>
        <end position="462"/>
    </location>
</feature>
<evidence type="ECO:0000256" key="1">
    <source>
        <dbReference type="PROSITE-ProRule" id="PRU00042"/>
    </source>
</evidence>
<evidence type="ECO:0000313" key="5">
    <source>
        <dbReference type="EMBL" id="KAF4400234.1"/>
    </source>
</evidence>
<gene>
    <name evidence="5" type="ORF">G4B88_019443</name>
</gene>
<evidence type="ECO:0000256" key="3">
    <source>
        <dbReference type="SAM" id="Phobius"/>
    </source>
</evidence>
<feature type="transmembrane region" description="Helical" evidence="3">
    <location>
        <begin position="133"/>
        <end position="161"/>
    </location>
</feature>
<keyword evidence="3" id="KW-1133">Transmembrane helix</keyword>
<dbReference type="AlphaFoldDB" id="A0A7J6HY63"/>
<evidence type="ECO:0000256" key="2">
    <source>
        <dbReference type="SAM" id="MobiDB-lite"/>
    </source>
</evidence>
<feature type="compositionally biased region" description="Polar residues" evidence="2">
    <location>
        <begin position="552"/>
        <end position="572"/>
    </location>
</feature>
<accession>A0A7J6HY63</accession>
<keyword evidence="1" id="KW-0479">Metal-binding</keyword>
<evidence type="ECO:0000259" key="4">
    <source>
        <dbReference type="PROSITE" id="PS50157"/>
    </source>
</evidence>